<feature type="transmembrane region" description="Helical" evidence="1">
    <location>
        <begin position="329"/>
        <end position="355"/>
    </location>
</feature>
<protein>
    <recommendedName>
        <fullName evidence="4">PepSY domain-containing protein</fullName>
    </recommendedName>
</protein>
<keyword evidence="1" id="KW-1133">Transmembrane helix</keyword>
<keyword evidence="3" id="KW-1185">Reference proteome</keyword>
<organism evidence="2 3">
    <name type="scientific">Roseiterribacter gracilis</name>
    <dbReference type="NCBI Taxonomy" id="2812848"/>
    <lineage>
        <taxon>Bacteria</taxon>
        <taxon>Pseudomonadati</taxon>
        <taxon>Pseudomonadota</taxon>
        <taxon>Alphaproteobacteria</taxon>
        <taxon>Rhodospirillales</taxon>
        <taxon>Roseiterribacteraceae</taxon>
        <taxon>Roseiterribacter</taxon>
    </lineage>
</organism>
<proteinExistence type="predicted"/>
<evidence type="ECO:0008006" key="4">
    <source>
        <dbReference type="Google" id="ProtNLM"/>
    </source>
</evidence>
<dbReference type="InterPro" id="IPR005625">
    <property type="entry name" value="PepSY-ass_TM"/>
</dbReference>
<accession>A0A8S8XEV8</accession>
<evidence type="ECO:0000313" key="2">
    <source>
        <dbReference type="EMBL" id="GIL39665.1"/>
    </source>
</evidence>
<gene>
    <name evidence="2" type="ORF">TMPK1_19020</name>
</gene>
<comment type="caution">
    <text evidence="2">The sequence shown here is derived from an EMBL/GenBank/DDBJ whole genome shotgun (WGS) entry which is preliminary data.</text>
</comment>
<dbReference type="Pfam" id="PF03929">
    <property type="entry name" value="PepSY_TM"/>
    <property type="match status" value="1"/>
</dbReference>
<evidence type="ECO:0000256" key="1">
    <source>
        <dbReference type="SAM" id="Phobius"/>
    </source>
</evidence>
<dbReference type="RefSeq" id="WP_420242768.1">
    <property type="nucleotide sequence ID" value="NZ_BOPV01000001.1"/>
</dbReference>
<dbReference type="PANTHER" id="PTHR34219">
    <property type="entry name" value="IRON-REGULATED INNER MEMBRANE PROTEIN-RELATED"/>
    <property type="match status" value="1"/>
</dbReference>
<dbReference type="EMBL" id="BOPV01000001">
    <property type="protein sequence ID" value="GIL39665.1"/>
    <property type="molecule type" value="Genomic_DNA"/>
</dbReference>
<reference evidence="2" key="1">
    <citation type="submission" date="2021-02" db="EMBL/GenBank/DDBJ databases">
        <title>Genome sequence of Rhodospirillales sp. strain TMPK1 isolated from soil.</title>
        <authorList>
            <person name="Nakai R."/>
            <person name="Kusada H."/>
            <person name="Tamaki H."/>
        </authorList>
    </citation>
    <scope>NUCLEOTIDE SEQUENCE</scope>
    <source>
        <strain evidence="2">TMPK1</strain>
    </source>
</reference>
<name>A0A8S8XEV8_9PROT</name>
<sequence length="362" mass="39568">MAKSFVGRLRPVHRWLSIAVALFWLLQALSGALLVFHVELDDARLGDGTVHALDAQALGHAIAAIEQDRPGEHVRALYATGGVANRFDLYVTRKDGKTDLVRIDGAGTVLRTSPSDYEYGRMSLYRVVSIFHQELFLGDLGTRIVGLSGLLLFTNLALGLRLAWPHRKRWRAALLPSPAQTLRARLYAWHRAIGLWGALPAFVLVTAGILLAFASPIRDRFGIELSEPARTGITVTAQPDATARAIEVALQRHPGAALSSLRMPRDGRPWYRVRVRVSGEWHRTHGQTTMFVGAADGNVVQQQTLANAPFGVRFFESALPVHTGEAAGWAGRVLSCAVGLWLATMVALGVAQFLAGRRARRS</sequence>
<dbReference type="PANTHER" id="PTHR34219:SF3">
    <property type="entry name" value="BLL7967 PROTEIN"/>
    <property type="match status" value="1"/>
</dbReference>
<dbReference type="AlphaFoldDB" id="A0A8S8XEV8"/>
<evidence type="ECO:0000313" key="3">
    <source>
        <dbReference type="Proteomes" id="UP000681075"/>
    </source>
</evidence>
<feature type="transmembrane region" description="Helical" evidence="1">
    <location>
        <begin position="193"/>
        <end position="214"/>
    </location>
</feature>
<feature type="transmembrane region" description="Helical" evidence="1">
    <location>
        <begin position="144"/>
        <end position="164"/>
    </location>
</feature>
<dbReference type="Proteomes" id="UP000681075">
    <property type="component" value="Unassembled WGS sequence"/>
</dbReference>
<keyword evidence="1" id="KW-0472">Membrane</keyword>
<keyword evidence="1" id="KW-0812">Transmembrane</keyword>